<dbReference type="GO" id="GO:0000976">
    <property type="term" value="F:transcription cis-regulatory region binding"/>
    <property type="evidence" value="ECO:0007669"/>
    <property type="project" value="TreeGrafter"/>
</dbReference>
<evidence type="ECO:0000256" key="2">
    <source>
        <dbReference type="ARBA" id="ARBA00023125"/>
    </source>
</evidence>
<evidence type="ECO:0000313" key="6">
    <source>
        <dbReference type="EMBL" id="MBA8804300.1"/>
    </source>
</evidence>
<dbReference type="PANTHER" id="PTHR30055:SF220">
    <property type="entry name" value="TETR-FAMILY REGULATORY PROTEIN"/>
    <property type="match status" value="1"/>
</dbReference>
<dbReference type="Pfam" id="PF13305">
    <property type="entry name" value="TetR_C_33"/>
    <property type="match status" value="1"/>
</dbReference>
<comment type="caution">
    <text evidence="6">The sequence shown here is derived from an EMBL/GenBank/DDBJ whole genome shotgun (WGS) entry which is preliminary data.</text>
</comment>
<evidence type="ECO:0000259" key="5">
    <source>
        <dbReference type="PROSITE" id="PS50977"/>
    </source>
</evidence>
<dbReference type="PROSITE" id="PS50977">
    <property type="entry name" value="HTH_TETR_2"/>
    <property type="match status" value="1"/>
</dbReference>
<evidence type="ECO:0000313" key="7">
    <source>
        <dbReference type="Proteomes" id="UP000580910"/>
    </source>
</evidence>
<dbReference type="Proteomes" id="UP000580910">
    <property type="component" value="Unassembled WGS sequence"/>
</dbReference>
<gene>
    <name evidence="6" type="ORF">FB382_002591</name>
</gene>
<reference evidence="6 7" key="1">
    <citation type="submission" date="2020-07" db="EMBL/GenBank/DDBJ databases">
        <title>Sequencing the genomes of 1000 actinobacteria strains.</title>
        <authorList>
            <person name="Klenk H.-P."/>
        </authorList>
    </citation>
    <scope>NUCLEOTIDE SEQUENCE [LARGE SCALE GENOMIC DNA]</scope>
    <source>
        <strain evidence="6 7">DSM 21349</strain>
    </source>
</reference>
<dbReference type="Gene3D" id="1.10.357.10">
    <property type="entry name" value="Tetracycline Repressor, domain 2"/>
    <property type="match status" value="1"/>
</dbReference>
<proteinExistence type="predicted"/>
<evidence type="ECO:0000256" key="3">
    <source>
        <dbReference type="ARBA" id="ARBA00023163"/>
    </source>
</evidence>
<dbReference type="EMBL" id="JACGXA010000001">
    <property type="protein sequence ID" value="MBA8804300.1"/>
    <property type="molecule type" value="Genomic_DNA"/>
</dbReference>
<dbReference type="GO" id="GO:0003700">
    <property type="term" value="F:DNA-binding transcription factor activity"/>
    <property type="evidence" value="ECO:0007669"/>
    <property type="project" value="TreeGrafter"/>
</dbReference>
<dbReference type="SUPFAM" id="SSF48498">
    <property type="entry name" value="Tetracyclin repressor-like, C-terminal domain"/>
    <property type="match status" value="1"/>
</dbReference>
<dbReference type="InterPro" id="IPR025996">
    <property type="entry name" value="MT1864/Rv1816-like_C"/>
</dbReference>
<keyword evidence="1" id="KW-0805">Transcription regulation</keyword>
<dbReference type="InterPro" id="IPR050109">
    <property type="entry name" value="HTH-type_TetR-like_transc_reg"/>
</dbReference>
<dbReference type="PRINTS" id="PR00455">
    <property type="entry name" value="HTHTETR"/>
</dbReference>
<dbReference type="RefSeq" id="WP_182539741.1">
    <property type="nucleotide sequence ID" value="NZ_JACGXA010000001.1"/>
</dbReference>
<dbReference type="Pfam" id="PF00440">
    <property type="entry name" value="TetR_N"/>
    <property type="match status" value="1"/>
</dbReference>
<sequence length="197" mass="21051">MSTYHHGNLREELVRTAVGLAREKGEAGVVLRAVARQAGVSHNAAYRHFADRDELLAEVAGEAFAGLSAAMARRVSSVEGATPQDRARAGLREIGRAYVDYALAEPGLFACAFASHELKGEMADADPYTQLGQALDRLVEVGAMDPARRPGAETVCWSAVHGFAVLNLDGPLRDLPADERAAELDRMLLAVERGLTG</sequence>
<dbReference type="SUPFAM" id="SSF46689">
    <property type="entry name" value="Homeodomain-like"/>
    <property type="match status" value="1"/>
</dbReference>
<dbReference type="PANTHER" id="PTHR30055">
    <property type="entry name" value="HTH-TYPE TRANSCRIPTIONAL REGULATOR RUTR"/>
    <property type="match status" value="1"/>
</dbReference>
<dbReference type="InterPro" id="IPR009057">
    <property type="entry name" value="Homeodomain-like_sf"/>
</dbReference>
<keyword evidence="3" id="KW-0804">Transcription</keyword>
<keyword evidence="2 4" id="KW-0238">DNA-binding</keyword>
<name>A0A7W3PA23_9ACTN</name>
<feature type="domain" description="HTH tetR-type" evidence="5">
    <location>
        <begin position="7"/>
        <end position="67"/>
    </location>
</feature>
<evidence type="ECO:0000256" key="4">
    <source>
        <dbReference type="PROSITE-ProRule" id="PRU00335"/>
    </source>
</evidence>
<keyword evidence="7" id="KW-1185">Reference proteome</keyword>
<dbReference type="AlphaFoldDB" id="A0A7W3PA23"/>
<protein>
    <submittedName>
        <fullName evidence="6">AcrR family transcriptional regulator</fullName>
    </submittedName>
</protein>
<organism evidence="6 7">
    <name type="scientific">Nocardioides ginsengisegetis</name>
    <dbReference type="NCBI Taxonomy" id="661491"/>
    <lineage>
        <taxon>Bacteria</taxon>
        <taxon>Bacillati</taxon>
        <taxon>Actinomycetota</taxon>
        <taxon>Actinomycetes</taxon>
        <taxon>Propionibacteriales</taxon>
        <taxon>Nocardioidaceae</taxon>
        <taxon>Nocardioides</taxon>
    </lineage>
</organism>
<dbReference type="InterPro" id="IPR001647">
    <property type="entry name" value="HTH_TetR"/>
</dbReference>
<evidence type="ECO:0000256" key="1">
    <source>
        <dbReference type="ARBA" id="ARBA00023015"/>
    </source>
</evidence>
<dbReference type="InterPro" id="IPR036271">
    <property type="entry name" value="Tet_transcr_reg_TetR-rel_C_sf"/>
</dbReference>
<accession>A0A7W3PA23</accession>
<feature type="DNA-binding region" description="H-T-H motif" evidence="4">
    <location>
        <begin position="30"/>
        <end position="49"/>
    </location>
</feature>